<dbReference type="EMBL" id="JBHRSA010000046">
    <property type="protein sequence ID" value="MFC3041190.1"/>
    <property type="molecule type" value="Genomic_DNA"/>
</dbReference>
<feature type="transmembrane region" description="Helical" evidence="6">
    <location>
        <begin position="230"/>
        <end position="250"/>
    </location>
</feature>
<dbReference type="InterPro" id="IPR001851">
    <property type="entry name" value="ABC_transp_permease"/>
</dbReference>
<evidence type="ECO:0000256" key="4">
    <source>
        <dbReference type="ARBA" id="ARBA00022989"/>
    </source>
</evidence>
<protein>
    <submittedName>
        <fullName evidence="7">ABC transporter permease</fullName>
    </submittedName>
</protein>
<keyword evidence="8" id="KW-1185">Reference proteome</keyword>
<keyword evidence="5 6" id="KW-0472">Membrane</keyword>
<dbReference type="RefSeq" id="WP_390273389.1">
    <property type="nucleotide sequence ID" value="NZ_JBHRSA010000046.1"/>
</dbReference>
<sequence length="328" mass="34648">MFISLFGAVESGVIYALMALGVYLTFRVLDFPDLTVDGSFVTGAAVAGISIINGVPPILATVLAAVAGFMAGCVTGVLHTKGKINALLSGILMMTALYSINLRILGQPTLSMLGESTLFTQLESIWQQTGLDSILNGLLSITGLDRLPSTWAVLLVMTIVTILIKLLTDYYLKTEVGLALRAIGDNKRMIRSLSANTDSLTIMGVGLSNGLVALSGGLVAQHGGFADVNMGIGMIVIGLASVIIGEALFGTKTIARATLAVILGAVIYRMIVTLALRVDFLETGDMKVITAVIVIGALVAPKLIQTRKENKRRLEKRKQLASQVKEVS</sequence>
<evidence type="ECO:0000256" key="5">
    <source>
        <dbReference type="ARBA" id="ARBA00023136"/>
    </source>
</evidence>
<organism evidence="7 8">
    <name type="scientific">Virgibacillus xinjiangensis</name>
    <dbReference type="NCBI Taxonomy" id="393090"/>
    <lineage>
        <taxon>Bacteria</taxon>
        <taxon>Bacillati</taxon>
        <taxon>Bacillota</taxon>
        <taxon>Bacilli</taxon>
        <taxon>Bacillales</taxon>
        <taxon>Bacillaceae</taxon>
        <taxon>Virgibacillus</taxon>
    </lineage>
</organism>
<keyword evidence="4 6" id="KW-1133">Transmembrane helix</keyword>
<evidence type="ECO:0000256" key="6">
    <source>
        <dbReference type="SAM" id="Phobius"/>
    </source>
</evidence>
<keyword evidence="3 6" id="KW-0812">Transmembrane</keyword>
<evidence type="ECO:0000313" key="7">
    <source>
        <dbReference type="EMBL" id="MFC3041190.1"/>
    </source>
</evidence>
<proteinExistence type="predicted"/>
<feature type="transmembrane region" description="Helical" evidence="6">
    <location>
        <begin position="257"/>
        <end position="276"/>
    </location>
</feature>
<feature type="transmembrane region" description="Helical" evidence="6">
    <location>
        <begin position="151"/>
        <end position="172"/>
    </location>
</feature>
<comment type="subcellular location">
    <subcellularLocation>
        <location evidence="1">Cell membrane</location>
        <topology evidence="1">Multi-pass membrane protein</topology>
    </subcellularLocation>
</comment>
<name>A0ABV7CYX0_9BACI</name>
<gene>
    <name evidence="7" type="ORF">ACFOGI_13155</name>
</gene>
<reference evidence="8" key="1">
    <citation type="journal article" date="2019" name="Int. J. Syst. Evol. Microbiol.">
        <title>The Global Catalogue of Microorganisms (GCM) 10K type strain sequencing project: providing services to taxonomists for standard genome sequencing and annotation.</title>
        <authorList>
            <consortium name="The Broad Institute Genomics Platform"/>
            <consortium name="The Broad Institute Genome Sequencing Center for Infectious Disease"/>
            <person name="Wu L."/>
            <person name="Ma J."/>
        </authorList>
    </citation>
    <scope>NUCLEOTIDE SEQUENCE [LARGE SCALE GENOMIC DNA]</scope>
    <source>
        <strain evidence="8">KCTC 13128</strain>
    </source>
</reference>
<feature type="transmembrane region" description="Helical" evidence="6">
    <location>
        <begin position="288"/>
        <end position="304"/>
    </location>
</feature>
<accession>A0ABV7CYX0</accession>
<dbReference type="CDD" id="cd06574">
    <property type="entry name" value="TM_PBP1_branched-chain-AA_like"/>
    <property type="match status" value="1"/>
</dbReference>
<evidence type="ECO:0000313" key="8">
    <source>
        <dbReference type="Proteomes" id="UP001595279"/>
    </source>
</evidence>
<comment type="caution">
    <text evidence="7">The sequence shown here is derived from an EMBL/GenBank/DDBJ whole genome shotgun (WGS) entry which is preliminary data.</text>
</comment>
<dbReference type="Proteomes" id="UP001595279">
    <property type="component" value="Unassembled WGS sequence"/>
</dbReference>
<dbReference type="Pfam" id="PF02653">
    <property type="entry name" value="BPD_transp_2"/>
    <property type="match status" value="1"/>
</dbReference>
<keyword evidence="2" id="KW-1003">Cell membrane</keyword>
<feature type="transmembrane region" description="Helical" evidence="6">
    <location>
        <begin position="193"/>
        <end position="218"/>
    </location>
</feature>
<feature type="transmembrane region" description="Helical" evidence="6">
    <location>
        <begin position="58"/>
        <end position="78"/>
    </location>
</feature>
<evidence type="ECO:0000256" key="2">
    <source>
        <dbReference type="ARBA" id="ARBA00022475"/>
    </source>
</evidence>
<dbReference type="PANTHER" id="PTHR32196">
    <property type="entry name" value="ABC TRANSPORTER PERMEASE PROTEIN YPHD-RELATED-RELATED"/>
    <property type="match status" value="1"/>
</dbReference>
<feature type="transmembrane region" description="Helical" evidence="6">
    <location>
        <begin position="85"/>
        <end position="105"/>
    </location>
</feature>
<feature type="transmembrane region" description="Helical" evidence="6">
    <location>
        <begin position="12"/>
        <end position="29"/>
    </location>
</feature>
<dbReference type="PANTHER" id="PTHR32196:SF69">
    <property type="entry name" value="BRANCHED-CHAIN AMINO ACID TRANSPORT SYSTEM, PERMEASE PROTEIN"/>
    <property type="match status" value="1"/>
</dbReference>
<evidence type="ECO:0000256" key="1">
    <source>
        <dbReference type="ARBA" id="ARBA00004651"/>
    </source>
</evidence>
<evidence type="ECO:0000256" key="3">
    <source>
        <dbReference type="ARBA" id="ARBA00022692"/>
    </source>
</evidence>